<sequence>MLKQISRLDYFTLQVFIGLIELKNGGAVADKLRTTQSKVSRALTTMREVLGDELFLRHKSGFEPNPVALKISPMVQDIVQQFDNIIEATSDKQSAAYELSVAANEYWSLMVLNCIQQSCQCYDNGVHVNVQPYSDTVSQRLCQGKIDCSISTSPINHSMVSDVKIGDATHCFIVAKQGHPILSSSQPLEDIFKYKIALDNVNLQGHQMHCIEKYAQSKHIDIRVALKSPNLDMLIDHVSETNDVSIMTSVMAYNVFKNRQDVSFVDISDQCRKAGFSCNSYYLHCHQTVAPKLADCLSRLLSEKLLQLQDDYNSTYALAAPIKRVVPCCAKSRCSAPECDAAIDGNCRFRQGFSDSVVEGVL</sequence>
<organism evidence="6 7">
    <name type="scientific">Shewanella youngdeokensis</name>
    <dbReference type="NCBI Taxonomy" id="2999068"/>
    <lineage>
        <taxon>Bacteria</taxon>
        <taxon>Pseudomonadati</taxon>
        <taxon>Pseudomonadota</taxon>
        <taxon>Gammaproteobacteria</taxon>
        <taxon>Alteromonadales</taxon>
        <taxon>Shewanellaceae</taxon>
        <taxon>Shewanella</taxon>
    </lineage>
</organism>
<keyword evidence="7" id="KW-1185">Reference proteome</keyword>
<dbReference type="InterPro" id="IPR036388">
    <property type="entry name" value="WH-like_DNA-bd_sf"/>
</dbReference>
<proteinExistence type="inferred from homology"/>
<dbReference type="EMBL" id="CP136522">
    <property type="protein sequence ID" value="WOT05779.1"/>
    <property type="molecule type" value="Genomic_DNA"/>
</dbReference>
<keyword evidence="4" id="KW-0804">Transcription</keyword>
<dbReference type="Pfam" id="PF00126">
    <property type="entry name" value="HTH_1"/>
    <property type="match status" value="1"/>
</dbReference>
<reference evidence="6 7" key="1">
    <citation type="submission" date="2023-10" db="EMBL/GenBank/DDBJ databases">
        <title>Complete genome sequence of Shewanella sp. DAU334.</title>
        <authorList>
            <person name="Lee Y.-S."/>
            <person name="Jeong H.-R."/>
            <person name="Hwang E.-J."/>
            <person name="Choi Y.-L."/>
            <person name="Kim G.-D."/>
        </authorList>
    </citation>
    <scope>NUCLEOTIDE SEQUENCE [LARGE SCALE GENOMIC DNA]</scope>
    <source>
        <strain evidence="6 7">DAU334</strain>
    </source>
</reference>
<evidence type="ECO:0000256" key="2">
    <source>
        <dbReference type="ARBA" id="ARBA00023015"/>
    </source>
</evidence>
<dbReference type="Gene3D" id="3.40.190.10">
    <property type="entry name" value="Periplasmic binding protein-like II"/>
    <property type="match status" value="2"/>
</dbReference>
<evidence type="ECO:0000256" key="3">
    <source>
        <dbReference type="ARBA" id="ARBA00023125"/>
    </source>
</evidence>
<evidence type="ECO:0000259" key="5">
    <source>
        <dbReference type="PROSITE" id="PS50931"/>
    </source>
</evidence>
<dbReference type="Gene3D" id="1.10.10.10">
    <property type="entry name" value="Winged helix-like DNA-binding domain superfamily/Winged helix DNA-binding domain"/>
    <property type="match status" value="1"/>
</dbReference>
<dbReference type="PANTHER" id="PTHR30118">
    <property type="entry name" value="HTH-TYPE TRANSCRIPTIONAL REGULATOR LEUO-RELATED"/>
    <property type="match status" value="1"/>
</dbReference>
<dbReference type="RefSeq" id="WP_310470041.1">
    <property type="nucleotide sequence ID" value="NZ_CP136522.1"/>
</dbReference>
<keyword evidence="3" id="KW-0238">DNA-binding</keyword>
<keyword evidence="2" id="KW-0805">Transcription regulation</keyword>
<dbReference type="PANTHER" id="PTHR30118:SF15">
    <property type="entry name" value="TRANSCRIPTIONAL REGULATORY PROTEIN"/>
    <property type="match status" value="1"/>
</dbReference>
<evidence type="ECO:0000313" key="7">
    <source>
        <dbReference type="Proteomes" id="UP001529491"/>
    </source>
</evidence>
<dbReference type="Proteomes" id="UP001529491">
    <property type="component" value="Chromosome"/>
</dbReference>
<name>A0ABZ0JZP6_9GAMM</name>
<dbReference type="PROSITE" id="PS50931">
    <property type="entry name" value="HTH_LYSR"/>
    <property type="match status" value="1"/>
</dbReference>
<feature type="domain" description="HTH lysR-type" evidence="5">
    <location>
        <begin position="13"/>
        <end position="65"/>
    </location>
</feature>
<accession>A0ABZ0JZP6</accession>
<comment type="similarity">
    <text evidence="1">Belongs to the LysR transcriptional regulatory family.</text>
</comment>
<dbReference type="InterPro" id="IPR036390">
    <property type="entry name" value="WH_DNA-bd_sf"/>
</dbReference>
<dbReference type="SUPFAM" id="SSF53850">
    <property type="entry name" value="Periplasmic binding protein-like II"/>
    <property type="match status" value="1"/>
</dbReference>
<dbReference type="SUPFAM" id="SSF46785">
    <property type="entry name" value="Winged helix' DNA-binding domain"/>
    <property type="match status" value="1"/>
</dbReference>
<gene>
    <name evidence="6" type="ORF">RGE70_02825</name>
</gene>
<evidence type="ECO:0000256" key="1">
    <source>
        <dbReference type="ARBA" id="ARBA00009437"/>
    </source>
</evidence>
<dbReference type="InterPro" id="IPR000847">
    <property type="entry name" value="LysR_HTH_N"/>
</dbReference>
<evidence type="ECO:0000256" key="4">
    <source>
        <dbReference type="ARBA" id="ARBA00023163"/>
    </source>
</evidence>
<dbReference type="InterPro" id="IPR050389">
    <property type="entry name" value="LysR-type_TF"/>
</dbReference>
<protein>
    <submittedName>
        <fullName evidence="6">LysR family transcriptional regulator</fullName>
    </submittedName>
</protein>
<evidence type="ECO:0000313" key="6">
    <source>
        <dbReference type="EMBL" id="WOT05779.1"/>
    </source>
</evidence>